<dbReference type="InterPro" id="IPR012452">
    <property type="entry name" value="DUF1657"/>
</dbReference>
<dbReference type="STRING" id="868595.Desca_0962"/>
<proteinExistence type="predicted"/>
<dbReference type="EMBL" id="CP002736">
    <property type="protein sequence ID" value="AEF93838.1"/>
    <property type="molecule type" value="Genomic_DNA"/>
</dbReference>
<dbReference type="eggNOG" id="ENOG5033HHR">
    <property type="taxonomic scope" value="Bacteria"/>
</dbReference>
<organism evidence="1 2">
    <name type="scientific">Desulfotomaculum nigrificans (strain DSM 14880 / VKM B-2319 / CO-1-SRB)</name>
    <name type="common">Desulfotomaculum carboxydivorans</name>
    <dbReference type="NCBI Taxonomy" id="868595"/>
    <lineage>
        <taxon>Bacteria</taxon>
        <taxon>Bacillati</taxon>
        <taxon>Bacillota</taxon>
        <taxon>Clostridia</taxon>
        <taxon>Eubacteriales</taxon>
        <taxon>Desulfotomaculaceae</taxon>
        <taxon>Desulfotomaculum</taxon>
    </lineage>
</organism>
<dbReference type="HOGENOM" id="CLU_185905_1_0_9"/>
<dbReference type="KEGG" id="dca:Desca_0962"/>
<dbReference type="Pfam" id="PF07870">
    <property type="entry name" value="DUF1657"/>
    <property type="match status" value="1"/>
</dbReference>
<name>F6B2K9_DESCC</name>
<dbReference type="AlphaFoldDB" id="F6B2K9"/>
<accession>F6B2K9</accession>
<evidence type="ECO:0000313" key="2">
    <source>
        <dbReference type="Proteomes" id="UP000009226"/>
    </source>
</evidence>
<keyword evidence="2" id="KW-1185">Reference proteome</keyword>
<protein>
    <recommendedName>
        <fullName evidence="3">DUF1657 domain-containing protein</fullName>
    </recommendedName>
</protein>
<evidence type="ECO:0000313" key="1">
    <source>
        <dbReference type="EMBL" id="AEF93838.1"/>
    </source>
</evidence>
<dbReference type="RefSeq" id="WP_003540345.1">
    <property type="nucleotide sequence ID" value="NC_015565.1"/>
</dbReference>
<gene>
    <name evidence="1" type="ordered locus">Desca_0962</name>
</gene>
<dbReference type="Proteomes" id="UP000009226">
    <property type="component" value="Chromosome"/>
</dbReference>
<reference evidence="1" key="1">
    <citation type="submission" date="2011-05" db="EMBL/GenBank/DDBJ databases">
        <title>Complete sequence of Desulfotomaculum carboxydivorans CO-1-SRB.</title>
        <authorList>
            <consortium name="US DOE Joint Genome Institute"/>
            <person name="Lucas S."/>
            <person name="Han J."/>
            <person name="Lapidus A."/>
            <person name="Cheng J.-F."/>
            <person name="Goodwin L."/>
            <person name="Pitluck S."/>
            <person name="Peters L."/>
            <person name="Mikhailova N."/>
            <person name="Lu M."/>
            <person name="Han C."/>
            <person name="Tapia R."/>
            <person name="Land M."/>
            <person name="Hauser L."/>
            <person name="Kyrpides N."/>
            <person name="Ivanova N."/>
            <person name="Pagani I."/>
            <person name="Stams A."/>
            <person name="Plugge C."/>
            <person name="Muyzer G."/>
            <person name="Kuever J."/>
            <person name="Parshina S."/>
            <person name="Ivanova A."/>
            <person name="Nazina T."/>
            <person name="Woyke T."/>
        </authorList>
    </citation>
    <scope>NUCLEOTIDE SEQUENCE [LARGE SCALE GENOMIC DNA]</scope>
    <source>
        <strain evidence="1">CO-1-SRB</strain>
    </source>
</reference>
<sequence>MTVAAQVKQTIASLKGARSTLETFSSIEQNAKTKELLEKSHQKISHVIDNLEQRVKVLEFEEPQYKGF</sequence>
<evidence type="ECO:0008006" key="3">
    <source>
        <dbReference type="Google" id="ProtNLM"/>
    </source>
</evidence>